<keyword evidence="3" id="KW-1185">Reference proteome</keyword>
<dbReference type="AlphaFoldDB" id="A0A161PC21"/>
<dbReference type="SUPFAM" id="SSF55729">
    <property type="entry name" value="Acyl-CoA N-acyltransferases (Nat)"/>
    <property type="match status" value="1"/>
</dbReference>
<sequence>MQITYTSNIPSKDAFHYLYDTTGWNLNQSYTADQLHLAIHNSWYTVSAYDQNELIGFGRMISDGIYQTFICDMIVHPDYQSKGIGSHILEQLLQKCKSSNIKWIQLSSAKGKAPFYEKFGFTKRSSDAPGMYRLDM</sequence>
<accession>A0A161PC21</accession>
<gene>
    <name evidence="2" type="ORF">AZF04_07645</name>
</gene>
<dbReference type="GO" id="GO:0016747">
    <property type="term" value="F:acyltransferase activity, transferring groups other than amino-acyl groups"/>
    <property type="evidence" value="ECO:0007669"/>
    <property type="project" value="InterPro"/>
</dbReference>
<dbReference type="PROSITE" id="PS51186">
    <property type="entry name" value="GNAT"/>
    <property type="match status" value="1"/>
</dbReference>
<dbReference type="Proteomes" id="UP000075806">
    <property type="component" value="Unassembled WGS sequence"/>
</dbReference>
<evidence type="ECO:0000259" key="1">
    <source>
        <dbReference type="PROSITE" id="PS51186"/>
    </source>
</evidence>
<proteinExistence type="predicted"/>
<reference evidence="2" key="1">
    <citation type="submission" date="2016-02" db="EMBL/GenBank/DDBJ databases">
        <title>Genome sequence of Bacillus trypoxylicola KCTC 13244(T).</title>
        <authorList>
            <person name="Jeong H."/>
            <person name="Park S.-H."/>
            <person name="Choi S.-K."/>
        </authorList>
    </citation>
    <scope>NUCLEOTIDE SEQUENCE [LARGE SCALE GENOMIC DNA]</scope>
    <source>
        <strain evidence="2">KCTC 13244</strain>
    </source>
</reference>
<dbReference type="InterPro" id="IPR000182">
    <property type="entry name" value="GNAT_dom"/>
</dbReference>
<feature type="domain" description="N-acetyltransferase" evidence="1">
    <location>
        <begin position="3"/>
        <end position="136"/>
    </location>
</feature>
<organism evidence="2 3">
    <name type="scientific">Alkalihalobacillus trypoxylicola</name>
    <dbReference type="NCBI Taxonomy" id="519424"/>
    <lineage>
        <taxon>Bacteria</taxon>
        <taxon>Bacillati</taxon>
        <taxon>Bacillota</taxon>
        <taxon>Bacilli</taxon>
        <taxon>Bacillales</taxon>
        <taxon>Bacillaceae</taxon>
        <taxon>Alkalihalobacillus</taxon>
    </lineage>
</organism>
<dbReference type="InterPro" id="IPR016181">
    <property type="entry name" value="Acyl_CoA_acyltransferase"/>
</dbReference>
<dbReference type="RefSeq" id="WP_061949192.1">
    <property type="nucleotide sequence ID" value="NZ_LTAO01000023.1"/>
</dbReference>
<evidence type="ECO:0000313" key="2">
    <source>
        <dbReference type="EMBL" id="KYG29389.1"/>
    </source>
</evidence>
<dbReference type="Gene3D" id="3.40.630.30">
    <property type="match status" value="1"/>
</dbReference>
<name>A0A161PC21_9BACI</name>
<dbReference type="InterPro" id="IPR053144">
    <property type="entry name" value="Acetyltransferase_Butenolide"/>
</dbReference>
<comment type="caution">
    <text evidence="2">The sequence shown here is derived from an EMBL/GenBank/DDBJ whole genome shotgun (WGS) entry which is preliminary data.</text>
</comment>
<dbReference type="Pfam" id="PF13673">
    <property type="entry name" value="Acetyltransf_10"/>
    <property type="match status" value="1"/>
</dbReference>
<dbReference type="PANTHER" id="PTHR43233">
    <property type="entry name" value="FAMILY N-ACETYLTRANSFERASE, PUTATIVE (AFU_ORTHOLOGUE AFUA_6G03350)-RELATED"/>
    <property type="match status" value="1"/>
</dbReference>
<protein>
    <submittedName>
        <fullName evidence="2">GNAT family acetyltransferase</fullName>
    </submittedName>
</protein>
<dbReference type="PANTHER" id="PTHR43233:SF1">
    <property type="entry name" value="FAMILY N-ACETYLTRANSFERASE, PUTATIVE (AFU_ORTHOLOGUE AFUA_6G03350)-RELATED"/>
    <property type="match status" value="1"/>
</dbReference>
<keyword evidence="2" id="KW-0808">Transferase</keyword>
<dbReference type="EMBL" id="LTAO01000023">
    <property type="protein sequence ID" value="KYG29389.1"/>
    <property type="molecule type" value="Genomic_DNA"/>
</dbReference>
<dbReference type="OrthoDB" id="9775804at2"/>
<dbReference type="STRING" id="519424.AZF04_07645"/>
<evidence type="ECO:0000313" key="3">
    <source>
        <dbReference type="Proteomes" id="UP000075806"/>
    </source>
</evidence>
<dbReference type="CDD" id="cd04301">
    <property type="entry name" value="NAT_SF"/>
    <property type="match status" value="1"/>
</dbReference>